<gene>
    <name evidence="2" type="ORF">COCNU_10G007970</name>
</gene>
<sequence>MVLLFVTLFRASYGRLERHSLQQITTNPRKTRIKEDASSGANKQGYRARWWNRANLTNPCGRATRSRRRKSPLSNATLHRSSSSQRRNWRNHGRSGRLSVVAKSLMSKDAC</sequence>
<evidence type="ECO:0000256" key="1">
    <source>
        <dbReference type="SAM" id="MobiDB-lite"/>
    </source>
</evidence>
<organism evidence="2 3">
    <name type="scientific">Cocos nucifera</name>
    <name type="common">Coconut palm</name>
    <dbReference type="NCBI Taxonomy" id="13894"/>
    <lineage>
        <taxon>Eukaryota</taxon>
        <taxon>Viridiplantae</taxon>
        <taxon>Streptophyta</taxon>
        <taxon>Embryophyta</taxon>
        <taxon>Tracheophyta</taxon>
        <taxon>Spermatophyta</taxon>
        <taxon>Magnoliopsida</taxon>
        <taxon>Liliopsida</taxon>
        <taxon>Arecaceae</taxon>
        <taxon>Arecoideae</taxon>
        <taxon>Cocoseae</taxon>
        <taxon>Attaleinae</taxon>
        <taxon>Cocos</taxon>
    </lineage>
</organism>
<dbReference type="Proteomes" id="UP000797356">
    <property type="component" value="Chromosome 10"/>
</dbReference>
<proteinExistence type="predicted"/>
<dbReference type="AlphaFoldDB" id="A0A8K0IMH1"/>
<reference evidence="2" key="2">
    <citation type="submission" date="2019-07" db="EMBL/GenBank/DDBJ databases">
        <authorList>
            <person name="Yang Y."/>
            <person name="Bocs S."/>
            <person name="Baudouin L."/>
        </authorList>
    </citation>
    <scope>NUCLEOTIDE SEQUENCE</scope>
    <source>
        <tissue evidence="2">Spear leaf of Hainan Tall coconut</tissue>
    </source>
</reference>
<dbReference type="EMBL" id="CM017881">
    <property type="protein sequence ID" value="KAG1362578.1"/>
    <property type="molecule type" value="Genomic_DNA"/>
</dbReference>
<evidence type="ECO:0000313" key="2">
    <source>
        <dbReference type="EMBL" id="KAG1362578.1"/>
    </source>
</evidence>
<accession>A0A8K0IMH1</accession>
<feature type="region of interest" description="Disordered" evidence="1">
    <location>
        <begin position="57"/>
        <end position="111"/>
    </location>
</feature>
<comment type="caution">
    <text evidence="2">The sequence shown here is derived from an EMBL/GenBank/DDBJ whole genome shotgun (WGS) entry which is preliminary data.</text>
</comment>
<evidence type="ECO:0000313" key="3">
    <source>
        <dbReference type="Proteomes" id="UP000797356"/>
    </source>
</evidence>
<name>A0A8K0IMH1_COCNU</name>
<protein>
    <submittedName>
        <fullName evidence="2">Uncharacterized protein</fullName>
    </submittedName>
</protein>
<keyword evidence="3" id="KW-1185">Reference proteome</keyword>
<reference evidence="2" key="1">
    <citation type="journal article" date="2017" name="Gigascience">
        <title>The genome draft of coconut (Cocos nucifera).</title>
        <authorList>
            <person name="Xiao Y."/>
            <person name="Xu P."/>
            <person name="Fan H."/>
            <person name="Baudouin L."/>
            <person name="Xia W."/>
            <person name="Bocs S."/>
            <person name="Xu J."/>
            <person name="Li Q."/>
            <person name="Guo A."/>
            <person name="Zhou L."/>
            <person name="Li J."/>
            <person name="Wu Y."/>
            <person name="Ma Z."/>
            <person name="Armero A."/>
            <person name="Issali A.E."/>
            <person name="Liu N."/>
            <person name="Peng M."/>
            <person name="Yang Y."/>
        </authorList>
    </citation>
    <scope>NUCLEOTIDE SEQUENCE</scope>
    <source>
        <tissue evidence="2">Spear leaf of Hainan Tall coconut</tissue>
    </source>
</reference>
<feature type="region of interest" description="Disordered" evidence="1">
    <location>
        <begin position="24"/>
        <end position="44"/>
    </location>
</feature>